<keyword evidence="2" id="KW-1185">Reference proteome</keyword>
<comment type="caution">
    <text evidence="1">The sequence shown here is derived from an EMBL/GenBank/DDBJ whole genome shotgun (WGS) entry which is preliminary data.</text>
</comment>
<dbReference type="EMBL" id="JXXN02000392">
    <property type="protein sequence ID" value="THD27542.1"/>
    <property type="molecule type" value="Genomic_DNA"/>
</dbReference>
<sequence length="292" mass="31865">MTEQCKRSVTPQTIIFRNQPNEKLLCDACDSSLEQVESVDYADSVDLKTGAAFPAHSSDENEEDFSLPPLLTHPGNDLPICGRTAFPFSSSADDAHNLGVQELDLNITQSSTRHVAVDTSPKSSVDLIWPKIAPKLSSSAVSVFKMNSSSHQRCPGSLHAVSHSSVSHTTDRAYCIFNSRTHRRSGQFPFRSGAAILRSKQSVMGLQIGNLNALPVTRRKPIIALQGNLMDSAQRSPTHTWLPQLTLVHSNTSLTLQKPTAIRYATSYPAFSSSLSGKFPALLRLIYGLSVF</sequence>
<protein>
    <submittedName>
        <fullName evidence="1">Uncharacterized protein</fullName>
    </submittedName>
</protein>
<accession>A0A4E0S2F2</accession>
<evidence type="ECO:0000313" key="2">
    <source>
        <dbReference type="Proteomes" id="UP000230066"/>
    </source>
</evidence>
<reference evidence="1" key="1">
    <citation type="submission" date="2019-03" db="EMBL/GenBank/DDBJ databases">
        <title>Improved annotation for the trematode Fasciola hepatica.</title>
        <authorList>
            <person name="Choi Y.-J."/>
            <person name="Martin J."/>
            <person name="Mitreva M."/>
        </authorList>
    </citation>
    <scope>NUCLEOTIDE SEQUENCE [LARGE SCALE GENOMIC DNA]</scope>
</reference>
<dbReference type="Proteomes" id="UP000230066">
    <property type="component" value="Unassembled WGS sequence"/>
</dbReference>
<name>A0A4E0S2F2_FASHE</name>
<proteinExistence type="predicted"/>
<dbReference type="AlphaFoldDB" id="A0A4E0S2F2"/>
<evidence type="ECO:0000313" key="1">
    <source>
        <dbReference type="EMBL" id="THD27542.1"/>
    </source>
</evidence>
<gene>
    <name evidence="1" type="ORF">D915_001593</name>
</gene>
<organism evidence="1 2">
    <name type="scientific">Fasciola hepatica</name>
    <name type="common">Liver fluke</name>
    <dbReference type="NCBI Taxonomy" id="6192"/>
    <lineage>
        <taxon>Eukaryota</taxon>
        <taxon>Metazoa</taxon>
        <taxon>Spiralia</taxon>
        <taxon>Lophotrochozoa</taxon>
        <taxon>Platyhelminthes</taxon>
        <taxon>Trematoda</taxon>
        <taxon>Digenea</taxon>
        <taxon>Plagiorchiida</taxon>
        <taxon>Echinostomata</taxon>
        <taxon>Echinostomatoidea</taxon>
        <taxon>Fasciolidae</taxon>
        <taxon>Fasciola</taxon>
    </lineage>
</organism>